<dbReference type="AlphaFoldDB" id="A0A2T9YWJ8"/>
<evidence type="ECO:0000256" key="1">
    <source>
        <dbReference type="ARBA" id="ARBA00006199"/>
    </source>
</evidence>
<dbReference type="Pfam" id="PF08559">
    <property type="entry name" value="Cut8"/>
    <property type="match status" value="1"/>
</dbReference>
<evidence type="ECO:0000313" key="5">
    <source>
        <dbReference type="EMBL" id="PVU96699.1"/>
    </source>
</evidence>
<keyword evidence="3" id="KW-0653">Protein transport</keyword>
<keyword evidence="3" id="KW-0963">Cytoplasm</keyword>
<protein>
    <recommendedName>
        <fullName evidence="3">Tethering factor for nuclear proteasome STS1</fullName>
    </recommendedName>
</protein>
<organism evidence="5 6">
    <name type="scientific">Smittium simulii</name>
    <dbReference type="NCBI Taxonomy" id="133385"/>
    <lineage>
        <taxon>Eukaryota</taxon>
        <taxon>Fungi</taxon>
        <taxon>Fungi incertae sedis</taxon>
        <taxon>Zoopagomycota</taxon>
        <taxon>Kickxellomycotina</taxon>
        <taxon>Harpellomycetes</taxon>
        <taxon>Harpellales</taxon>
        <taxon>Legeriomycetaceae</taxon>
        <taxon>Smittium</taxon>
    </lineage>
</organism>
<keyword evidence="6" id="KW-1185">Reference proteome</keyword>
<dbReference type="InterPro" id="IPR013868">
    <property type="entry name" value="Cut8/Sts1_fam"/>
</dbReference>
<evidence type="ECO:0000313" key="6">
    <source>
        <dbReference type="Proteomes" id="UP000245383"/>
    </source>
</evidence>
<dbReference type="GO" id="GO:0005737">
    <property type="term" value="C:cytoplasm"/>
    <property type="evidence" value="ECO:0007669"/>
    <property type="project" value="UniProtKB-SubCell"/>
</dbReference>
<dbReference type="GO" id="GO:0031144">
    <property type="term" value="P:proteasome localization"/>
    <property type="evidence" value="ECO:0007669"/>
    <property type="project" value="UniProtKB-UniRule"/>
</dbReference>
<sequence>MSSSKPTEGFKSLGPKWGAGVTSISGYGYGFQSTPTPDSLTSSSTQSPKSALKRKQSSEDICMESISSELEPFTRKIAFRKANGKHDSLLTSPYKILEGKRAKLNQACPKDLDLEKLLEPLEKKELLNLLTNLVKNNLHLEKDIREALPTPTITSACLQLRRLEQKMQSSIPFSKTGTVFNEYTFNRLRPALEELRDTIVMYVDHFFQGGLIQFKVLEHHNSSQSSISHPAEWFEILIYATGIVCRMPVWTHSPFNQLRTNLLSYMANVWHRAILATAQWVELGHALGQDMVSSWEKSLMGFADSSGNANLFASPVLAFKQQLGWSRGFSSVNTNQSSSFLENIRPLENSCIVNPSNDKTKIHAALEFAWTAN</sequence>
<dbReference type="InterPro" id="IPR038422">
    <property type="entry name" value="Cut8/Sts1_sf"/>
</dbReference>
<comment type="similarity">
    <text evidence="1 3">Belongs to the cut8/STS1 family.</text>
</comment>
<feature type="region of interest" description="Disordered" evidence="4">
    <location>
        <begin position="34"/>
        <end position="58"/>
    </location>
</feature>
<keyword evidence="2 3" id="KW-0539">Nucleus</keyword>
<feature type="compositionally biased region" description="Low complexity" evidence="4">
    <location>
        <begin position="34"/>
        <end position="50"/>
    </location>
</feature>
<dbReference type="PANTHER" id="PTHR28032">
    <property type="entry name" value="FI02826P"/>
    <property type="match status" value="1"/>
</dbReference>
<gene>
    <name evidence="5" type="ORF">BB561_001023</name>
</gene>
<reference evidence="5 6" key="1">
    <citation type="journal article" date="2018" name="MBio">
        <title>Comparative Genomics Reveals the Core Gene Toolbox for the Fungus-Insect Symbiosis.</title>
        <authorList>
            <person name="Wang Y."/>
            <person name="Stata M."/>
            <person name="Wang W."/>
            <person name="Stajich J.E."/>
            <person name="White M.M."/>
            <person name="Moncalvo J.M."/>
        </authorList>
    </citation>
    <scope>NUCLEOTIDE SEQUENCE [LARGE SCALE GENOMIC DNA]</scope>
    <source>
        <strain evidence="5 6">SWE-8-4</strain>
    </source>
</reference>
<keyword evidence="3" id="KW-0813">Transport</keyword>
<accession>A0A2T9YWJ8</accession>
<dbReference type="STRING" id="133385.A0A2T9YWJ8"/>
<dbReference type="OrthoDB" id="10061064at2759"/>
<comment type="subunit">
    <text evidence="3">Binds the proteasome.</text>
</comment>
<dbReference type="Proteomes" id="UP000245383">
    <property type="component" value="Unassembled WGS sequence"/>
</dbReference>
<comment type="subcellular location">
    <subcellularLocation>
        <location evidence="3">Cytoplasm</location>
    </subcellularLocation>
    <subcellularLocation>
        <location evidence="3">Nucleus</location>
    </subcellularLocation>
</comment>
<evidence type="ECO:0000256" key="3">
    <source>
        <dbReference type="RuleBase" id="RU368013"/>
    </source>
</evidence>
<name>A0A2T9YWJ8_9FUNG</name>
<evidence type="ECO:0000256" key="4">
    <source>
        <dbReference type="SAM" id="MobiDB-lite"/>
    </source>
</evidence>
<dbReference type="Gene3D" id="1.20.58.1590">
    <property type="entry name" value="Tethering factor for nuclear proteasome Cut8/Sts1"/>
    <property type="match status" value="1"/>
</dbReference>
<evidence type="ECO:0000256" key="2">
    <source>
        <dbReference type="ARBA" id="ARBA00023242"/>
    </source>
</evidence>
<dbReference type="GO" id="GO:0015031">
    <property type="term" value="P:protein transport"/>
    <property type="evidence" value="ECO:0007669"/>
    <property type="project" value="UniProtKB-UniRule"/>
</dbReference>
<dbReference type="GO" id="GO:0070628">
    <property type="term" value="F:proteasome binding"/>
    <property type="evidence" value="ECO:0007669"/>
    <property type="project" value="TreeGrafter"/>
</dbReference>
<comment type="function">
    <text evidence="3">Involved in ubiquitin-mediated protein degradation. Regulatory factor in the ubiquitin/proteasome pathway that controls the turnover of proteasome substrates. Targets proteasomes to the nucleus and facilitates the degradation of nuclear proteins.</text>
</comment>
<comment type="caution">
    <text evidence="5">The sequence shown here is derived from an EMBL/GenBank/DDBJ whole genome shotgun (WGS) entry which is preliminary data.</text>
</comment>
<proteinExistence type="inferred from homology"/>
<dbReference type="PANTHER" id="PTHR28032:SF1">
    <property type="entry name" value="FI02826P"/>
    <property type="match status" value="1"/>
</dbReference>
<dbReference type="EMBL" id="MBFR01000026">
    <property type="protein sequence ID" value="PVU96699.1"/>
    <property type="molecule type" value="Genomic_DNA"/>
</dbReference>
<dbReference type="GO" id="GO:0031965">
    <property type="term" value="C:nuclear membrane"/>
    <property type="evidence" value="ECO:0007669"/>
    <property type="project" value="TreeGrafter"/>
</dbReference>
<dbReference type="GO" id="GO:0071630">
    <property type="term" value="P:nuclear protein quality control by the ubiquitin-proteasome system"/>
    <property type="evidence" value="ECO:0007669"/>
    <property type="project" value="UniProtKB-UniRule"/>
</dbReference>